<protein>
    <submittedName>
        <fullName evidence="2">Uncharacterized protein</fullName>
    </submittedName>
</protein>
<name>A0A1B7KVR2_PARTM</name>
<keyword evidence="1" id="KW-0472">Membrane</keyword>
<evidence type="ECO:0000313" key="3">
    <source>
        <dbReference type="Proteomes" id="UP000078290"/>
    </source>
</evidence>
<keyword evidence="1" id="KW-1133">Transmembrane helix</keyword>
<feature type="transmembrane region" description="Helical" evidence="1">
    <location>
        <begin position="6"/>
        <end position="26"/>
    </location>
</feature>
<dbReference type="Proteomes" id="UP000078290">
    <property type="component" value="Unassembled WGS sequence"/>
</dbReference>
<dbReference type="EMBL" id="LXMA01000002">
    <property type="protein sequence ID" value="OAT74116.1"/>
    <property type="molecule type" value="Genomic_DNA"/>
</dbReference>
<feature type="transmembrane region" description="Helical" evidence="1">
    <location>
        <begin position="47"/>
        <end position="66"/>
    </location>
</feature>
<proteinExistence type="predicted"/>
<comment type="caution">
    <text evidence="2">The sequence shown here is derived from an EMBL/GenBank/DDBJ whole genome shotgun (WGS) entry which is preliminary data.</text>
</comment>
<dbReference type="AlphaFoldDB" id="A0A1B7KVR2"/>
<dbReference type="OrthoDB" id="2972035at2"/>
<accession>A0A1B7KVR2</accession>
<organism evidence="2 3">
    <name type="scientific">Parageobacillus thermoglucosidasius</name>
    <name type="common">Geobacillus thermoglucosidasius</name>
    <dbReference type="NCBI Taxonomy" id="1426"/>
    <lineage>
        <taxon>Bacteria</taxon>
        <taxon>Bacillati</taxon>
        <taxon>Bacillota</taxon>
        <taxon>Bacilli</taxon>
        <taxon>Bacillales</taxon>
        <taxon>Anoxybacillaceae</taxon>
        <taxon>Parageobacillus</taxon>
    </lineage>
</organism>
<evidence type="ECO:0000313" key="2">
    <source>
        <dbReference type="EMBL" id="OAT74116.1"/>
    </source>
</evidence>
<evidence type="ECO:0000256" key="1">
    <source>
        <dbReference type="SAM" id="Phobius"/>
    </source>
</evidence>
<sequence>MNDTTLITLIFGLIMGVAGSALYEVIKYLVQHPDTPINDALALPQTRVLKGCIVISLIVGMYTLVWL</sequence>
<dbReference type="RefSeq" id="WP_064550392.1">
    <property type="nucleotide sequence ID" value="NZ_LXMA01000002.1"/>
</dbReference>
<gene>
    <name evidence="2" type="ORF">A7K69_16285</name>
</gene>
<reference evidence="3" key="1">
    <citation type="submission" date="2016-05" db="EMBL/GenBank/DDBJ databases">
        <authorList>
            <person name="Wang W."/>
            <person name="Zhu L."/>
        </authorList>
    </citation>
    <scope>NUCLEOTIDE SEQUENCE [LARGE SCALE GENOMIC DNA]</scope>
    <source>
        <strain evidence="3">W-2</strain>
    </source>
</reference>
<keyword evidence="1" id="KW-0812">Transmembrane</keyword>